<name>A0A8G2FVL4_PICTO</name>
<feature type="transmembrane region" description="Helical" evidence="5">
    <location>
        <begin position="234"/>
        <end position="254"/>
    </location>
</feature>
<evidence type="ECO:0000256" key="3">
    <source>
        <dbReference type="ARBA" id="ARBA00022989"/>
    </source>
</evidence>
<gene>
    <name evidence="7" type="ORF">SAMN02745355_0192</name>
</gene>
<comment type="caution">
    <text evidence="7">The sequence shown here is derived from an EMBL/GenBank/DDBJ whole genome shotgun (WGS) entry which is preliminary data.</text>
</comment>
<feature type="transmembrane region" description="Helical" evidence="5">
    <location>
        <begin position="297"/>
        <end position="318"/>
    </location>
</feature>
<protein>
    <submittedName>
        <fullName evidence="7">TIGR00267 family protein</fullName>
    </submittedName>
</protein>
<dbReference type="RefSeq" id="WP_084272346.1">
    <property type="nucleotide sequence ID" value="NZ_FWYE01000001.1"/>
</dbReference>
<keyword evidence="4 5" id="KW-0472">Membrane</keyword>
<sequence>MNYDQKMRLSFLRDELTDMTFYIYLSNRFNDMRETMIKLSKIERKHSEFWRKSLESEGIETKNVTPRRLKIIFLKIIILFIGRSLTINLLEHGEYSSIIKYKNYMESSNGNIKGLRELITEEMQHEDIFESDIDRSAQKIDRSRDFLYGMSDGLVEVLAALAGLTAIIDNHILIALSGVVIGISGTFSMTLGAYLSQKTESDYKITRIKKINIFNIKNESKRIDEYKKEANSSALATAISYVIGAVIPILPFVFLYKYYAIMLSVFLVAMAQGISNSIISLSMGIAIIKNAIRASMLALGAALVTFLIGYMFHIVFHISVI</sequence>
<keyword evidence="8" id="KW-1185">Reference proteome</keyword>
<dbReference type="GO" id="GO:0016491">
    <property type="term" value="F:oxidoreductase activity"/>
    <property type="evidence" value="ECO:0007669"/>
    <property type="project" value="InterPro"/>
</dbReference>
<dbReference type="InterPro" id="IPR009078">
    <property type="entry name" value="Ferritin-like_SF"/>
</dbReference>
<evidence type="ECO:0000256" key="2">
    <source>
        <dbReference type="ARBA" id="ARBA00022692"/>
    </source>
</evidence>
<dbReference type="Pfam" id="PF01988">
    <property type="entry name" value="VIT1"/>
    <property type="match status" value="2"/>
</dbReference>
<evidence type="ECO:0000313" key="8">
    <source>
        <dbReference type="Proteomes" id="UP000192315"/>
    </source>
</evidence>
<evidence type="ECO:0000256" key="5">
    <source>
        <dbReference type="SAM" id="Phobius"/>
    </source>
</evidence>
<dbReference type="SUPFAM" id="SSF47240">
    <property type="entry name" value="Ferritin-like"/>
    <property type="match status" value="1"/>
</dbReference>
<dbReference type="GO" id="GO:0012505">
    <property type="term" value="C:endomembrane system"/>
    <property type="evidence" value="ECO:0007669"/>
    <property type="project" value="UniProtKB-SubCell"/>
</dbReference>
<reference evidence="7 8" key="1">
    <citation type="submission" date="2017-04" db="EMBL/GenBank/DDBJ databases">
        <authorList>
            <person name="Varghese N."/>
            <person name="Submissions S."/>
        </authorList>
    </citation>
    <scope>NUCLEOTIDE SEQUENCE [LARGE SCALE GENOMIC DNA]</scope>
    <source>
        <strain evidence="7 8">DSM 9789</strain>
    </source>
</reference>
<dbReference type="GO" id="GO:0030026">
    <property type="term" value="P:intracellular manganese ion homeostasis"/>
    <property type="evidence" value="ECO:0007669"/>
    <property type="project" value="InterPro"/>
</dbReference>
<dbReference type="CDD" id="cd02431">
    <property type="entry name" value="Ferritin_CCC1_C"/>
    <property type="match status" value="1"/>
</dbReference>
<evidence type="ECO:0000256" key="4">
    <source>
        <dbReference type="ARBA" id="ARBA00023136"/>
    </source>
</evidence>
<dbReference type="GO" id="GO:0046872">
    <property type="term" value="F:metal ion binding"/>
    <property type="evidence" value="ECO:0007669"/>
    <property type="project" value="InterPro"/>
</dbReference>
<keyword evidence="2 5" id="KW-0812">Transmembrane</keyword>
<feature type="transmembrane region" description="Helical" evidence="5">
    <location>
        <begin position="146"/>
        <end position="168"/>
    </location>
</feature>
<dbReference type="InterPro" id="IPR008217">
    <property type="entry name" value="Ccc1_fam"/>
</dbReference>
<evidence type="ECO:0000259" key="6">
    <source>
        <dbReference type="Pfam" id="PF02915"/>
    </source>
</evidence>
<feature type="transmembrane region" description="Helical" evidence="5">
    <location>
        <begin position="174"/>
        <end position="195"/>
    </location>
</feature>
<accession>A0A8G2FVL4</accession>
<keyword evidence="3 5" id="KW-1133">Transmembrane helix</keyword>
<feature type="domain" description="Rubrerythrin diiron-binding" evidence="6">
    <location>
        <begin position="14"/>
        <end position="130"/>
    </location>
</feature>
<organism evidence="7 8">
    <name type="scientific">Picrophilus torridus (strain ATCC 700027 / DSM 9790 / JCM 10055 / NBRC 100828 / KAW 2/3)</name>
    <dbReference type="NCBI Taxonomy" id="1122961"/>
    <lineage>
        <taxon>Archaea</taxon>
        <taxon>Methanobacteriati</taxon>
        <taxon>Thermoplasmatota</taxon>
        <taxon>Thermoplasmata</taxon>
        <taxon>Thermoplasmatales</taxon>
        <taxon>Picrophilaceae</taxon>
        <taxon>Picrophilus</taxon>
    </lineage>
</organism>
<dbReference type="PANTHER" id="PTHR31851">
    <property type="entry name" value="FE(2+)/MN(2+) TRANSPORTER PCL1"/>
    <property type="match status" value="1"/>
</dbReference>
<proteinExistence type="predicted"/>
<dbReference type="InterPro" id="IPR003251">
    <property type="entry name" value="Rr_diiron-bd_dom"/>
</dbReference>
<comment type="subcellular location">
    <subcellularLocation>
        <location evidence="1">Endomembrane system</location>
        <topology evidence="1">Multi-pass membrane protein</topology>
    </subcellularLocation>
</comment>
<evidence type="ECO:0000256" key="1">
    <source>
        <dbReference type="ARBA" id="ARBA00004127"/>
    </source>
</evidence>
<dbReference type="GO" id="GO:0005384">
    <property type="term" value="F:manganese ion transmembrane transporter activity"/>
    <property type="evidence" value="ECO:0007669"/>
    <property type="project" value="InterPro"/>
</dbReference>
<feature type="transmembrane region" description="Helical" evidence="5">
    <location>
        <begin position="260"/>
        <end position="285"/>
    </location>
</feature>
<evidence type="ECO:0000313" key="7">
    <source>
        <dbReference type="EMBL" id="SMD30317.1"/>
    </source>
</evidence>
<dbReference type="AlphaFoldDB" id="A0A8G2FVL4"/>
<dbReference type="EMBL" id="FWYE01000001">
    <property type="protein sequence ID" value="SMD30317.1"/>
    <property type="molecule type" value="Genomic_DNA"/>
</dbReference>
<dbReference type="Proteomes" id="UP000192315">
    <property type="component" value="Unassembled WGS sequence"/>
</dbReference>
<dbReference type="Pfam" id="PF02915">
    <property type="entry name" value="Rubrerythrin"/>
    <property type="match status" value="1"/>
</dbReference>